<dbReference type="PANTHER" id="PTHR12349:SF4">
    <property type="entry name" value="ANKYRIN REPEAT AND LEM DOMAIN-CONTAINING PROTEIN 2"/>
    <property type="match status" value="1"/>
</dbReference>
<dbReference type="EMBL" id="NDHI03003721">
    <property type="protein sequence ID" value="PNJ05596.1"/>
    <property type="molecule type" value="Genomic_DNA"/>
</dbReference>
<proteinExistence type="predicted"/>
<accession>A0A2J8RAQ8</accession>
<gene>
    <name evidence="2" type="ORF">CR201_G0052314</name>
</gene>
<dbReference type="AlphaFoldDB" id="A0A2J8RAQ8"/>
<feature type="region of interest" description="Disordered" evidence="1">
    <location>
        <begin position="225"/>
        <end position="259"/>
    </location>
</feature>
<protein>
    <submittedName>
        <fullName evidence="2">ANKLE2 isoform 6</fullName>
    </submittedName>
</protein>
<organism evidence="2">
    <name type="scientific">Pongo abelii</name>
    <name type="common">Sumatran orangutan</name>
    <name type="synonym">Pongo pygmaeus abelii</name>
    <dbReference type="NCBI Taxonomy" id="9601"/>
    <lineage>
        <taxon>Eukaryota</taxon>
        <taxon>Metazoa</taxon>
        <taxon>Chordata</taxon>
        <taxon>Craniata</taxon>
        <taxon>Vertebrata</taxon>
        <taxon>Euteleostomi</taxon>
        <taxon>Mammalia</taxon>
        <taxon>Eutheria</taxon>
        <taxon>Euarchontoglires</taxon>
        <taxon>Primates</taxon>
        <taxon>Haplorrhini</taxon>
        <taxon>Catarrhini</taxon>
        <taxon>Hominidae</taxon>
        <taxon>Pongo</taxon>
    </lineage>
</organism>
<name>A0A2J8RAQ8_PONAB</name>
<evidence type="ECO:0000313" key="2">
    <source>
        <dbReference type="EMBL" id="PNJ05596.1"/>
    </source>
</evidence>
<feature type="region of interest" description="Disordered" evidence="1">
    <location>
        <begin position="40"/>
        <end position="84"/>
    </location>
</feature>
<feature type="compositionally biased region" description="Polar residues" evidence="1">
    <location>
        <begin position="9"/>
        <end position="19"/>
    </location>
</feature>
<comment type="caution">
    <text evidence="2">The sequence shown here is derived from an EMBL/GenBank/DDBJ whole genome shotgun (WGS) entry which is preliminary data.</text>
</comment>
<reference evidence="2" key="1">
    <citation type="submission" date="2017-12" db="EMBL/GenBank/DDBJ databases">
        <title>High-resolution comparative analysis of great ape genomes.</title>
        <authorList>
            <person name="Pollen A."/>
            <person name="Hastie A."/>
            <person name="Hormozdiari F."/>
            <person name="Dougherty M."/>
            <person name="Liu R."/>
            <person name="Chaisson M."/>
            <person name="Hoppe E."/>
            <person name="Hill C."/>
            <person name="Pang A."/>
            <person name="Hillier L."/>
            <person name="Baker C."/>
            <person name="Armstrong J."/>
            <person name="Shendure J."/>
            <person name="Paten B."/>
            <person name="Wilson R."/>
            <person name="Chao H."/>
            <person name="Schneider V."/>
            <person name="Ventura M."/>
            <person name="Kronenberg Z."/>
            <person name="Murali S."/>
            <person name="Gordon D."/>
            <person name="Cantsilieris S."/>
            <person name="Munson K."/>
            <person name="Nelson B."/>
            <person name="Raja A."/>
            <person name="Underwood J."/>
            <person name="Diekhans M."/>
            <person name="Fiddes I."/>
            <person name="Haussler D."/>
            <person name="Eichler E."/>
        </authorList>
    </citation>
    <scope>NUCLEOTIDE SEQUENCE [LARGE SCALE GENOMIC DNA]</scope>
    <source>
        <strain evidence="2">Susie</strain>
    </source>
</reference>
<evidence type="ECO:0000256" key="1">
    <source>
        <dbReference type="SAM" id="MobiDB-lite"/>
    </source>
</evidence>
<dbReference type="PANTHER" id="PTHR12349">
    <property type="entry name" value="ANKYRIN REPEAT AND LEM DOMAIN-CONTAINING PROTEIN 2"/>
    <property type="match status" value="1"/>
</dbReference>
<feature type="non-terminal residue" evidence="2">
    <location>
        <position position="259"/>
    </location>
</feature>
<sequence length="259" mass="28457">MSLEEIKNRQNAARNNSPPTVGAFGHTRCSAFPLEQEADLIEAAEPGSPHNSRNGLCHPLSHSRTLAGKRPKAPRGEEAHLPPVSDLTVEFDKLNLQNVGSSVSKTPDENTKTKDKILTSRINAVERDLLEPPSPTDQLGNGHRRTESEMSARIAKMSLSPSSPRHEDQLEVTREPARRLFLFGEEPSKLDQDVLAALECADVDPHQFPAVHRWKSAVLCYSPSDRQSWPSPAVKGKFKSQLPDLSGPHSYSPGRNSVA</sequence>
<dbReference type="GO" id="GO:0005783">
    <property type="term" value="C:endoplasmic reticulum"/>
    <property type="evidence" value="ECO:0007669"/>
    <property type="project" value="TreeGrafter"/>
</dbReference>
<feature type="region of interest" description="Disordered" evidence="1">
    <location>
        <begin position="1"/>
        <end position="27"/>
    </location>
</feature>
<dbReference type="GO" id="GO:0051721">
    <property type="term" value="F:protein phosphatase 2A binding"/>
    <property type="evidence" value="ECO:0007669"/>
    <property type="project" value="TreeGrafter"/>
</dbReference>